<reference evidence="1" key="2">
    <citation type="journal article" date="2015" name="Fish Shellfish Immunol.">
        <title>Early steps in the European eel (Anguilla anguilla)-Vibrio vulnificus interaction in the gills: Role of the RtxA13 toxin.</title>
        <authorList>
            <person name="Callol A."/>
            <person name="Pajuelo D."/>
            <person name="Ebbesson L."/>
            <person name="Teles M."/>
            <person name="MacKenzie S."/>
            <person name="Amaro C."/>
        </authorList>
    </citation>
    <scope>NUCLEOTIDE SEQUENCE</scope>
</reference>
<reference evidence="1" key="1">
    <citation type="submission" date="2014-11" db="EMBL/GenBank/DDBJ databases">
        <authorList>
            <person name="Amaro Gonzalez C."/>
        </authorList>
    </citation>
    <scope>NUCLEOTIDE SEQUENCE</scope>
</reference>
<dbReference type="EMBL" id="GBXM01009100">
    <property type="protein sequence ID" value="JAH99477.1"/>
    <property type="molecule type" value="Transcribed_RNA"/>
</dbReference>
<proteinExistence type="predicted"/>
<name>A0A0E9X9Q4_ANGAN</name>
<dbReference type="AlphaFoldDB" id="A0A0E9X9Q4"/>
<sequence length="16" mass="1847">MVVVLPAPLWPRKEVI</sequence>
<evidence type="ECO:0000313" key="1">
    <source>
        <dbReference type="EMBL" id="JAH99477.1"/>
    </source>
</evidence>
<protein>
    <submittedName>
        <fullName evidence="1">Uncharacterized protein</fullName>
    </submittedName>
</protein>
<accession>A0A0E9X9Q4</accession>
<organism evidence="1">
    <name type="scientific">Anguilla anguilla</name>
    <name type="common">European freshwater eel</name>
    <name type="synonym">Muraena anguilla</name>
    <dbReference type="NCBI Taxonomy" id="7936"/>
    <lineage>
        <taxon>Eukaryota</taxon>
        <taxon>Metazoa</taxon>
        <taxon>Chordata</taxon>
        <taxon>Craniata</taxon>
        <taxon>Vertebrata</taxon>
        <taxon>Euteleostomi</taxon>
        <taxon>Actinopterygii</taxon>
        <taxon>Neopterygii</taxon>
        <taxon>Teleostei</taxon>
        <taxon>Anguilliformes</taxon>
        <taxon>Anguillidae</taxon>
        <taxon>Anguilla</taxon>
    </lineage>
</organism>